<accession>A0A2C5YYF2</accession>
<keyword evidence="3" id="KW-0843">Virulence</keyword>
<proteinExistence type="predicted"/>
<name>A0A2C5YYF2_9HYPO</name>
<feature type="signal peptide" evidence="5">
    <location>
        <begin position="1"/>
        <end position="17"/>
    </location>
</feature>
<dbReference type="SUPFAM" id="SSF56399">
    <property type="entry name" value="ADP-ribosylation"/>
    <property type="match status" value="1"/>
</dbReference>
<evidence type="ECO:0000256" key="1">
    <source>
        <dbReference type="ARBA" id="ARBA00022656"/>
    </source>
</evidence>
<dbReference type="Pfam" id="PF01375">
    <property type="entry name" value="Enterotoxin_a"/>
    <property type="match status" value="1"/>
</dbReference>
<dbReference type="Gene3D" id="3.90.210.10">
    <property type="entry name" value="Heat-Labile Enterotoxin, subunit A"/>
    <property type="match status" value="1"/>
</dbReference>
<feature type="chain" id="PRO_5012157467" evidence="5">
    <location>
        <begin position="18"/>
        <end position="519"/>
    </location>
</feature>
<evidence type="ECO:0000313" key="7">
    <source>
        <dbReference type="Proteomes" id="UP000226431"/>
    </source>
</evidence>
<keyword evidence="2 5" id="KW-0732">Signal</keyword>
<dbReference type="Proteomes" id="UP000226431">
    <property type="component" value="Unassembled WGS sequence"/>
</dbReference>
<evidence type="ECO:0000256" key="3">
    <source>
        <dbReference type="ARBA" id="ARBA00023026"/>
    </source>
</evidence>
<keyword evidence="4" id="KW-1015">Disulfide bond</keyword>
<evidence type="ECO:0000313" key="6">
    <source>
        <dbReference type="EMBL" id="PHH72392.1"/>
    </source>
</evidence>
<dbReference type="EMBL" id="NJES01000424">
    <property type="protein sequence ID" value="PHH72392.1"/>
    <property type="molecule type" value="Genomic_DNA"/>
</dbReference>
<protein>
    <submittedName>
        <fullName evidence="6">Putative enterotoxin</fullName>
    </submittedName>
</protein>
<dbReference type="STRING" id="2004952.A0A2C5YYF2"/>
<keyword evidence="7" id="KW-1185">Reference proteome</keyword>
<dbReference type="AlphaFoldDB" id="A0A2C5YYF2"/>
<organism evidence="6 7">
    <name type="scientific">Ophiocordyceps camponoti-rufipedis</name>
    <dbReference type="NCBI Taxonomy" id="2004952"/>
    <lineage>
        <taxon>Eukaryota</taxon>
        <taxon>Fungi</taxon>
        <taxon>Dikarya</taxon>
        <taxon>Ascomycota</taxon>
        <taxon>Pezizomycotina</taxon>
        <taxon>Sordariomycetes</taxon>
        <taxon>Hypocreomycetidae</taxon>
        <taxon>Hypocreales</taxon>
        <taxon>Ophiocordycipitaceae</taxon>
        <taxon>Ophiocordyceps</taxon>
    </lineage>
</organism>
<dbReference type="GO" id="GO:0090729">
    <property type="term" value="F:toxin activity"/>
    <property type="evidence" value="ECO:0007669"/>
    <property type="project" value="UniProtKB-KW"/>
</dbReference>
<evidence type="ECO:0000256" key="5">
    <source>
        <dbReference type="SAM" id="SignalP"/>
    </source>
</evidence>
<gene>
    <name evidence="6" type="ORF">CDD80_4572</name>
</gene>
<dbReference type="OrthoDB" id="5413057at2759"/>
<comment type="caution">
    <text evidence="6">The sequence shown here is derived from an EMBL/GenBank/DDBJ whole genome shotgun (WGS) entry which is preliminary data.</text>
</comment>
<evidence type="ECO:0000256" key="2">
    <source>
        <dbReference type="ARBA" id="ARBA00022729"/>
    </source>
</evidence>
<sequence>MAHVILALLVLFTTCQANRPPGDRSHYVFRGDSRSPEQIRAAGGLFPLSSTNWDSPGTYSLLYHAEGSTRSGGYVSTSASFGQAAGNFAGAGSWVYRIHLTDNMISVNEALTTSPYPEQREMAALGGGPMECYPGLVAAASLTERYETQFERLFTPNPDYHDEGYDGATVQTSADADVAVLAASDPGTVLGDLQNAAVRFMNGHGETTKTTRFRGAVVLLAACSSLRQFRSRGPIKREAKEKTVALTPGLKAMCSIISPRLAPWQYGGKQNHGCPFSCHSDFTSKTPYPPQCEETFGTEIFCSHENDDWVCLSQRRAPRFVDQKLKSCTKSRAFDCLNTENCVGTEQWCSDGYNSTRATWSTVSREQCFRRRGRKDPNAVCSTIESLEVGFSVARDKDGSNDAIIFSVGRHLMLLAEKPKDGDSVVKDVDLGEAFGSKTVSLAHVDRIRLLDKPIGDPSGANDWYLGGLNLTAKCHGSSEVIAITKYSSLQEKMVHGPGFEIEEVWALDIKPGDWQPIR</sequence>
<evidence type="ECO:0000256" key="4">
    <source>
        <dbReference type="ARBA" id="ARBA00023157"/>
    </source>
</evidence>
<reference evidence="6 7" key="1">
    <citation type="submission" date="2017-06" db="EMBL/GenBank/DDBJ databases">
        <title>Ant-infecting Ophiocordyceps genomes reveal a high diversity of potential behavioral manipulation genes and a possible major role for enterotoxins.</title>
        <authorList>
            <person name="De Bekker C."/>
            <person name="Evans H.C."/>
            <person name="Brachmann A."/>
            <person name="Hughes D.P."/>
        </authorList>
    </citation>
    <scope>NUCLEOTIDE SEQUENCE [LARGE SCALE GENOMIC DNA]</scope>
    <source>
        <strain evidence="6 7">Map16</strain>
    </source>
</reference>
<keyword evidence="1" id="KW-0800">Toxin</keyword>
<dbReference type="InterPro" id="IPR001144">
    <property type="entry name" value="Enterotoxin_A"/>
</dbReference>